<name>A0A3B0TH29_9ZZZZ</name>
<gene>
    <name evidence="4" type="ORF">MNBD_ACTINO01-1497</name>
</gene>
<evidence type="ECO:0000256" key="1">
    <source>
        <dbReference type="ARBA" id="ARBA00022729"/>
    </source>
</evidence>
<dbReference type="Pfam" id="PF13458">
    <property type="entry name" value="Peripla_BP_6"/>
    <property type="match status" value="1"/>
</dbReference>
<dbReference type="Gene3D" id="3.40.50.2300">
    <property type="match status" value="2"/>
</dbReference>
<dbReference type="InterPro" id="IPR028081">
    <property type="entry name" value="Leu-bd"/>
</dbReference>
<accession>A0A3B0TH29</accession>
<evidence type="ECO:0000259" key="3">
    <source>
        <dbReference type="Pfam" id="PF13458"/>
    </source>
</evidence>
<dbReference type="Pfam" id="PF21827">
    <property type="entry name" value="New_glue"/>
    <property type="match status" value="1"/>
</dbReference>
<evidence type="ECO:0000256" key="2">
    <source>
        <dbReference type="SAM" id="MobiDB-lite"/>
    </source>
</evidence>
<dbReference type="AlphaFoldDB" id="A0A3B0TH29"/>
<feature type="domain" description="Leucine-binding protein" evidence="3">
    <location>
        <begin position="84"/>
        <end position="409"/>
    </location>
</feature>
<protein>
    <recommendedName>
        <fullName evidence="3">Leucine-binding protein domain-containing protein</fullName>
    </recommendedName>
</protein>
<dbReference type="SUPFAM" id="SSF53822">
    <property type="entry name" value="Periplasmic binding protein-like I"/>
    <property type="match status" value="1"/>
</dbReference>
<dbReference type="InterPro" id="IPR028082">
    <property type="entry name" value="Peripla_BP_I"/>
</dbReference>
<dbReference type="InterPro" id="IPR054054">
    <property type="entry name" value="Ng_1-3-like"/>
</dbReference>
<evidence type="ECO:0000313" key="4">
    <source>
        <dbReference type="EMBL" id="VAW07984.1"/>
    </source>
</evidence>
<proteinExistence type="predicted"/>
<dbReference type="PANTHER" id="PTHR47235:SF1">
    <property type="entry name" value="BLR6548 PROTEIN"/>
    <property type="match status" value="1"/>
</dbReference>
<dbReference type="PANTHER" id="PTHR47235">
    <property type="entry name" value="BLR6548 PROTEIN"/>
    <property type="match status" value="1"/>
</dbReference>
<keyword evidence="1" id="KW-0732">Signal</keyword>
<dbReference type="PROSITE" id="PS51257">
    <property type="entry name" value="PROKAR_LIPOPROTEIN"/>
    <property type="match status" value="1"/>
</dbReference>
<feature type="region of interest" description="Disordered" evidence="2">
    <location>
        <begin position="29"/>
        <end position="56"/>
    </location>
</feature>
<dbReference type="EMBL" id="UOEI01000564">
    <property type="protein sequence ID" value="VAW07984.1"/>
    <property type="molecule type" value="Genomic_DNA"/>
</dbReference>
<sequence>MKKRTHVEMRLSLFVLVVVVALVAAACSSSGGNTTTTAGDTATTTTAGDTATTTTAGDTATTTTAASIPEMKADFGVDVENKVITIGLLPDLTGVFATLATDMVDGQIVYWDTLNADGGIDGWTVKYLIEDTNYNVEQYLQKYEKIRGEVVALSLSLGSPTTVAALPEMKADNMLTIPLSWYSGWAIPSFDGGVTLEQNSNYCIEAMNILDFINEMGGKTIAIATFPGDYGGDASAGVLKAAEFYGMEVVYDGTGNVIPGQDQTAVIQGIVGSGADWTFLTTNPSIGAEILVGAVQAGYTGLFTGSVPTYDFRLLDSPAGPVYDKVFYQSSYSVGWGVDTPGNDEMMTALAAAYPDRRPSDGFIIGWNEAVTMRKVLETALANGDLTRAGVVAAGNSIETVDFGGTAPNQSYAGTPNEYVQRKTAIWNPDLATYTAAGGANQTMSQDGATTGSLLEKDFFVGAAAAAFDFTEPCWTAG</sequence>
<reference evidence="4" key="1">
    <citation type="submission" date="2018-06" db="EMBL/GenBank/DDBJ databases">
        <authorList>
            <person name="Zhirakovskaya E."/>
        </authorList>
    </citation>
    <scope>NUCLEOTIDE SEQUENCE</scope>
</reference>
<organism evidence="4">
    <name type="scientific">hydrothermal vent metagenome</name>
    <dbReference type="NCBI Taxonomy" id="652676"/>
    <lineage>
        <taxon>unclassified sequences</taxon>
        <taxon>metagenomes</taxon>
        <taxon>ecological metagenomes</taxon>
    </lineage>
</organism>